<accession>M6Y111</accession>
<organism evidence="1 2">
    <name type="scientific">Leptospira noguchii str. 2001034031</name>
    <dbReference type="NCBI Taxonomy" id="1193053"/>
    <lineage>
        <taxon>Bacteria</taxon>
        <taxon>Pseudomonadati</taxon>
        <taxon>Spirochaetota</taxon>
        <taxon>Spirochaetia</taxon>
        <taxon>Leptospirales</taxon>
        <taxon>Leptospiraceae</taxon>
        <taxon>Leptospira</taxon>
    </lineage>
</organism>
<protein>
    <submittedName>
        <fullName evidence="1">Uncharacterized protein</fullName>
    </submittedName>
</protein>
<evidence type="ECO:0000313" key="2">
    <source>
        <dbReference type="Proteomes" id="UP000012138"/>
    </source>
</evidence>
<sequence>MSFYLNLFRIIKNSMNPDQTYLDLKKALENPNLGQHTSIRFF</sequence>
<comment type="caution">
    <text evidence="1">The sequence shown here is derived from an EMBL/GenBank/DDBJ whole genome shotgun (WGS) entry which is preliminary data.</text>
</comment>
<reference evidence="1 2" key="1">
    <citation type="submission" date="2013-01" db="EMBL/GenBank/DDBJ databases">
        <authorList>
            <person name="Harkins D.M."/>
            <person name="Durkin A.S."/>
            <person name="Brinkac L.M."/>
            <person name="Haft D.H."/>
            <person name="Selengut J.D."/>
            <person name="Sanka R."/>
            <person name="DePew J."/>
            <person name="Purushe J."/>
            <person name="Whelen A.C."/>
            <person name="Vinetz J.M."/>
            <person name="Sutton G.G."/>
            <person name="Nierman W.C."/>
            <person name="Fouts D.E."/>
        </authorList>
    </citation>
    <scope>NUCLEOTIDE SEQUENCE [LARGE SCALE GENOMIC DNA]</scope>
    <source>
        <strain evidence="1 2">2001034031</strain>
    </source>
</reference>
<name>M6Y111_9LEPT</name>
<gene>
    <name evidence="1" type="ORF">LEP1GSC024_2776</name>
</gene>
<proteinExistence type="predicted"/>
<dbReference type="AlphaFoldDB" id="M6Y111"/>
<evidence type="ECO:0000313" key="1">
    <source>
        <dbReference type="EMBL" id="EMO87375.1"/>
    </source>
</evidence>
<dbReference type="EMBL" id="AKXB02000152">
    <property type="protein sequence ID" value="EMO87375.1"/>
    <property type="molecule type" value="Genomic_DNA"/>
</dbReference>
<dbReference type="Proteomes" id="UP000012138">
    <property type="component" value="Unassembled WGS sequence"/>
</dbReference>